<feature type="compositionally biased region" description="Low complexity" evidence="1">
    <location>
        <begin position="18"/>
        <end position="31"/>
    </location>
</feature>
<accession>A0A8H6U1N9</accession>
<sequence length="218" mass="24543">MSAASPESLLDVDMEAQSSSQSDNESDSSISSDFDQEFIAIFERRYCDLVREIENTRVLSPAPPVPKMSQLPLLDHFREYNVERWRRKLQVEPETFDVILSLIQEDPVFYNNSNNPQLPVEVQLAVFLFRAGHYGNAASPEDTAGWSGLSVGGVEKCTDRVIVALLALHDNAISLPNEPEKEAAKEWVEENSCPEWRDGFLVCDGSKIPFFSTTRTTR</sequence>
<name>A0A8H6U1N9_9AGAR</name>
<proteinExistence type="predicted"/>
<dbReference type="OrthoDB" id="2641813at2759"/>
<feature type="region of interest" description="Disordered" evidence="1">
    <location>
        <begin position="1"/>
        <end position="31"/>
    </location>
</feature>
<dbReference type="EMBL" id="JACAZI010000037">
    <property type="protein sequence ID" value="KAF7328223.1"/>
    <property type="molecule type" value="Genomic_DNA"/>
</dbReference>
<comment type="caution">
    <text evidence="2">The sequence shown here is derived from an EMBL/GenBank/DDBJ whole genome shotgun (WGS) entry which is preliminary data.</text>
</comment>
<organism evidence="2 3">
    <name type="scientific">Mycena venus</name>
    <dbReference type="NCBI Taxonomy" id="2733690"/>
    <lineage>
        <taxon>Eukaryota</taxon>
        <taxon>Fungi</taxon>
        <taxon>Dikarya</taxon>
        <taxon>Basidiomycota</taxon>
        <taxon>Agaricomycotina</taxon>
        <taxon>Agaricomycetes</taxon>
        <taxon>Agaricomycetidae</taxon>
        <taxon>Agaricales</taxon>
        <taxon>Marasmiineae</taxon>
        <taxon>Mycenaceae</taxon>
        <taxon>Mycena</taxon>
    </lineage>
</organism>
<dbReference type="AlphaFoldDB" id="A0A8H6U1N9"/>
<keyword evidence="3" id="KW-1185">Reference proteome</keyword>
<evidence type="ECO:0000313" key="2">
    <source>
        <dbReference type="EMBL" id="KAF7328223.1"/>
    </source>
</evidence>
<dbReference type="Proteomes" id="UP000620124">
    <property type="component" value="Unassembled WGS sequence"/>
</dbReference>
<reference evidence="2" key="1">
    <citation type="submission" date="2020-05" db="EMBL/GenBank/DDBJ databases">
        <title>Mycena genomes resolve the evolution of fungal bioluminescence.</title>
        <authorList>
            <person name="Tsai I.J."/>
        </authorList>
    </citation>
    <scope>NUCLEOTIDE SEQUENCE</scope>
    <source>
        <strain evidence="2">CCC161011</strain>
    </source>
</reference>
<evidence type="ECO:0000256" key="1">
    <source>
        <dbReference type="SAM" id="MobiDB-lite"/>
    </source>
</evidence>
<evidence type="ECO:0000313" key="3">
    <source>
        <dbReference type="Proteomes" id="UP000620124"/>
    </source>
</evidence>
<protein>
    <submittedName>
        <fullName evidence="2">Uncharacterized protein</fullName>
    </submittedName>
</protein>
<gene>
    <name evidence="2" type="ORF">MVEN_02562100</name>
</gene>